<proteinExistence type="predicted"/>
<organism evidence="1 2">
    <name type="scientific">Actinoplanes couchii</name>
    <dbReference type="NCBI Taxonomy" id="403638"/>
    <lineage>
        <taxon>Bacteria</taxon>
        <taxon>Bacillati</taxon>
        <taxon>Actinomycetota</taxon>
        <taxon>Actinomycetes</taxon>
        <taxon>Micromonosporales</taxon>
        <taxon>Micromonosporaceae</taxon>
        <taxon>Actinoplanes</taxon>
    </lineage>
</organism>
<name>A0ABQ3XLP2_9ACTN</name>
<dbReference type="Proteomes" id="UP000612282">
    <property type="component" value="Unassembled WGS sequence"/>
</dbReference>
<sequence length="198" mass="21306">MRDEWIHVGRLWTNGEQFLAIDSAGRGDWRGDSDEEFDRTLELTPRETGLVVGTRTAVLVGGDGVVRDDSWIEVFRSESGVLAFVQAGGPDYRMALAAALACPDEDDLDGAVVGVDSSELAVFTAAADGDGEFANPFERARPGPVPAEHGPPPRGAGPGLLISTEGVAAYRLKVRWFTELDDESRFARWLLIPLAAGH</sequence>
<evidence type="ECO:0000313" key="2">
    <source>
        <dbReference type="Proteomes" id="UP000612282"/>
    </source>
</evidence>
<protein>
    <submittedName>
        <fullName evidence="1">Uncharacterized protein</fullName>
    </submittedName>
</protein>
<dbReference type="RefSeq" id="WP_203805538.1">
    <property type="nucleotide sequence ID" value="NZ_BAAAQE010000112.1"/>
</dbReference>
<reference evidence="1 2" key="1">
    <citation type="submission" date="2021-01" db="EMBL/GenBank/DDBJ databases">
        <title>Whole genome shotgun sequence of Actinoplanes couchii NBRC 106145.</title>
        <authorList>
            <person name="Komaki H."/>
            <person name="Tamura T."/>
        </authorList>
    </citation>
    <scope>NUCLEOTIDE SEQUENCE [LARGE SCALE GENOMIC DNA]</scope>
    <source>
        <strain evidence="1 2">NBRC 106145</strain>
    </source>
</reference>
<evidence type="ECO:0000313" key="1">
    <source>
        <dbReference type="EMBL" id="GID59439.1"/>
    </source>
</evidence>
<dbReference type="EMBL" id="BOMG01000097">
    <property type="protein sequence ID" value="GID59439.1"/>
    <property type="molecule type" value="Genomic_DNA"/>
</dbReference>
<comment type="caution">
    <text evidence="1">The sequence shown here is derived from an EMBL/GenBank/DDBJ whole genome shotgun (WGS) entry which is preliminary data.</text>
</comment>
<gene>
    <name evidence="1" type="ORF">Aco03nite_078430</name>
</gene>
<keyword evidence="2" id="KW-1185">Reference proteome</keyword>
<accession>A0ABQ3XLP2</accession>